<accession>A0A8R1UJN2</accession>
<dbReference type="PANTHER" id="PTHR45830">
    <property type="entry name" value="SERPENTINE RECEPTOR, CLASS I"/>
    <property type="match status" value="1"/>
</dbReference>
<reference evidence="2" key="1">
    <citation type="journal article" date="2008" name="Nat. Genet.">
        <title>The Pristionchus pacificus genome provides a unique perspective on nematode lifestyle and parasitism.</title>
        <authorList>
            <person name="Dieterich C."/>
            <person name="Clifton S.W."/>
            <person name="Schuster L.N."/>
            <person name="Chinwalla A."/>
            <person name="Delehaunty K."/>
            <person name="Dinkelacker I."/>
            <person name="Fulton L."/>
            <person name="Fulton R."/>
            <person name="Godfrey J."/>
            <person name="Minx P."/>
            <person name="Mitreva M."/>
            <person name="Roeseler W."/>
            <person name="Tian H."/>
            <person name="Witte H."/>
            <person name="Yang S.P."/>
            <person name="Wilson R.K."/>
            <person name="Sommer R.J."/>
        </authorList>
    </citation>
    <scope>NUCLEOTIDE SEQUENCE [LARGE SCALE GENOMIC DNA]</scope>
    <source>
        <strain evidence="2">PS312</strain>
    </source>
</reference>
<dbReference type="AlphaFoldDB" id="A0A2A6CQ52"/>
<gene>
    <name evidence="1" type="primary">WBGene00119182</name>
</gene>
<dbReference type="EnsemblMetazoa" id="PPA29628.1">
    <property type="protein sequence ID" value="PPA29628.1"/>
    <property type="gene ID" value="WBGene00119182"/>
</dbReference>
<protein>
    <submittedName>
        <fullName evidence="1">G protein-coupled receptor</fullName>
    </submittedName>
</protein>
<dbReference type="PANTHER" id="PTHR45830:SF15">
    <property type="entry name" value="SERPENTINE RECEPTOR, CLASS I"/>
    <property type="match status" value="1"/>
</dbReference>
<organism evidence="1 2">
    <name type="scientific">Pristionchus pacificus</name>
    <name type="common">Parasitic nematode worm</name>
    <dbReference type="NCBI Taxonomy" id="54126"/>
    <lineage>
        <taxon>Eukaryota</taxon>
        <taxon>Metazoa</taxon>
        <taxon>Ecdysozoa</taxon>
        <taxon>Nematoda</taxon>
        <taxon>Chromadorea</taxon>
        <taxon>Rhabditida</taxon>
        <taxon>Rhabditina</taxon>
        <taxon>Diplogasteromorpha</taxon>
        <taxon>Diplogasteroidea</taxon>
        <taxon>Neodiplogasteridae</taxon>
        <taxon>Pristionchus</taxon>
    </lineage>
</organism>
<sequence>MELLERYVHVTKLSWIRYQLRMGSPALHSVECKVVYYKFVPLSLGIIIIWLIMFKSPSYSYEYRRSLAFYHILEFIFDIHHFILFVPYPLFPHPIFLCFGLICQVGGSPNLTVPTWYKQQLADAIRQREREAPGHLETLELRFATQAKCRHHGLHRHEFSCASGAPGALVFGEMFELRKTSDNATKMLMILMIGTVFTYICPLFMFFATLKFGMPTTNLIFNSLFRTFWIFLFLNNSMVCYLIHLLMNRAYQREIAAAIRAAYNFAMPNWSN</sequence>
<keyword evidence="2" id="KW-1185">Reference proteome</keyword>
<dbReference type="Proteomes" id="UP000005239">
    <property type="component" value="Unassembled WGS sequence"/>
</dbReference>
<reference evidence="1" key="2">
    <citation type="submission" date="2022-06" db="UniProtKB">
        <authorList>
            <consortium name="EnsemblMetazoa"/>
        </authorList>
    </citation>
    <scope>IDENTIFICATION</scope>
    <source>
        <strain evidence="1">PS312</strain>
    </source>
</reference>
<name>A0A2A6CQ52_PRIPA</name>
<evidence type="ECO:0000313" key="1">
    <source>
        <dbReference type="EnsemblMetazoa" id="PPA29628.1"/>
    </source>
</evidence>
<proteinExistence type="predicted"/>
<evidence type="ECO:0000313" key="2">
    <source>
        <dbReference type="Proteomes" id="UP000005239"/>
    </source>
</evidence>
<accession>A0A2A6CQ52</accession>